<name>A0A2P6NYD4_9EUKA</name>
<evidence type="ECO:0000313" key="1">
    <source>
        <dbReference type="EMBL" id="PRP88965.1"/>
    </source>
</evidence>
<reference evidence="1 2" key="1">
    <citation type="journal article" date="2018" name="Genome Biol. Evol.">
        <title>Multiple Roots of Fruiting Body Formation in Amoebozoa.</title>
        <authorList>
            <person name="Hillmann F."/>
            <person name="Forbes G."/>
            <person name="Novohradska S."/>
            <person name="Ferling I."/>
            <person name="Riege K."/>
            <person name="Groth M."/>
            <person name="Westermann M."/>
            <person name="Marz M."/>
            <person name="Spaller T."/>
            <person name="Winckler T."/>
            <person name="Schaap P."/>
            <person name="Glockner G."/>
        </authorList>
    </citation>
    <scope>NUCLEOTIDE SEQUENCE [LARGE SCALE GENOMIC DNA]</scope>
    <source>
        <strain evidence="1 2">Jena</strain>
    </source>
</reference>
<dbReference type="AlphaFoldDB" id="A0A2P6NYD4"/>
<organism evidence="1 2">
    <name type="scientific">Planoprotostelium fungivorum</name>
    <dbReference type="NCBI Taxonomy" id="1890364"/>
    <lineage>
        <taxon>Eukaryota</taxon>
        <taxon>Amoebozoa</taxon>
        <taxon>Evosea</taxon>
        <taxon>Variosea</taxon>
        <taxon>Cavosteliida</taxon>
        <taxon>Cavosteliaceae</taxon>
        <taxon>Planoprotostelium</taxon>
    </lineage>
</organism>
<protein>
    <submittedName>
        <fullName evidence="1">Uncharacterized protein</fullName>
    </submittedName>
</protein>
<dbReference type="Proteomes" id="UP000241769">
    <property type="component" value="Unassembled WGS sequence"/>
</dbReference>
<comment type="caution">
    <text evidence="1">The sequence shown here is derived from an EMBL/GenBank/DDBJ whole genome shotgun (WGS) entry which is preliminary data.</text>
</comment>
<proteinExistence type="predicted"/>
<dbReference type="EMBL" id="MDYQ01000006">
    <property type="protein sequence ID" value="PRP88965.1"/>
    <property type="molecule type" value="Genomic_DNA"/>
</dbReference>
<gene>
    <name evidence="1" type="ORF">PROFUN_02243</name>
</gene>
<sequence>MGVWSRTPVWVEPWSSVMKLRNGRRSEVYLWLNITFLFYHDPESGQTSSQGWSCHGRLPESISSQYAWFDGVGQIAREEDQLLLIFPNSRLRHCSKIYPEQSWISGLFYYVYFLNGQRTC</sequence>
<dbReference type="InParanoid" id="A0A2P6NYD4"/>
<keyword evidence="2" id="KW-1185">Reference proteome</keyword>
<accession>A0A2P6NYD4</accession>
<evidence type="ECO:0000313" key="2">
    <source>
        <dbReference type="Proteomes" id="UP000241769"/>
    </source>
</evidence>